<sequence length="382" mass="41888">MALDDSRNFRIDLLRGIAIFLVLILHFHLSYALTDSPLNLLLSREAIKAVAVNGNYGVTMFFAISGYLITSTAVKRYGSLGNIDIRSFYVFRLSRIIPCLLAALAAIVILGLLGQPAFMNSSADGWPDVGYPLAVLSVLTFWHNVLMQHAWYFNYAMNIYWSLSVEEVFYLVFPVLCFGLKREWAIASIWILAIAAGPVYRSFHATDEIYFMYAYAACFDAVAFGCCAALFAGRHSLQGKAGAVIQVAAACLVAVTYVRGINGHEVFGFSLVAAGTAVLLAGSGSRATPAWLRRNRLLAGVRWLGRHSYELYLFHIIVLGLMRSAVPRGTMGYAYKLPLLALFLAVSAIVAGLVARFYSEPVNARLRAAFLGVTQQPSAVRP</sequence>
<keyword evidence="3" id="KW-0808">Transferase</keyword>
<proteinExistence type="predicted"/>
<feature type="transmembrane region" description="Helical" evidence="1">
    <location>
        <begin position="243"/>
        <end position="260"/>
    </location>
</feature>
<evidence type="ECO:0000313" key="3">
    <source>
        <dbReference type="EMBL" id="MEM4985842.1"/>
    </source>
</evidence>
<evidence type="ECO:0000259" key="2">
    <source>
        <dbReference type="Pfam" id="PF01757"/>
    </source>
</evidence>
<keyword evidence="1" id="KW-0812">Transmembrane</keyword>
<accession>A0ABU9PPC4</accession>
<dbReference type="PANTHER" id="PTHR23028">
    <property type="entry name" value="ACETYLTRANSFERASE"/>
    <property type="match status" value="1"/>
</dbReference>
<name>A0ABU9PPC4_9BURK</name>
<keyword evidence="1" id="KW-1133">Transmembrane helix</keyword>
<keyword evidence="3" id="KW-0012">Acyltransferase</keyword>
<feature type="transmembrane region" description="Helical" evidence="1">
    <location>
        <begin position="266"/>
        <end position="288"/>
    </location>
</feature>
<feature type="transmembrane region" description="Helical" evidence="1">
    <location>
        <begin position="184"/>
        <end position="203"/>
    </location>
</feature>
<dbReference type="EC" id="2.3.-.-" evidence="3"/>
<dbReference type="Proteomes" id="UP001495910">
    <property type="component" value="Unassembled WGS sequence"/>
</dbReference>
<reference evidence="3 4" key="1">
    <citation type="submission" date="2024-02" db="EMBL/GenBank/DDBJ databases">
        <title>Draft genome sequence of Collimonas sp. strain H4R21, an effective mineral-weathering bacterial strain isolated from the beech rhizosphere.</title>
        <authorList>
            <person name="Morin E."/>
            <person name="Uroz S."/>
            <person name="Leveau J.H.J."/>
            <person name="Kumar R."/>
            <person name="Rey M.W."/>
            <person name="Pham J."/>
        </authorList>
    </citation>
    <scope>NUCLEOTIDE SEQUENCE [LARGE SCALE GENOMIC DNA]</scope>
    <source>
        <strain evidence="3 4">H4R21</strain>
    </source>
</reference>
<feature type="domain" description="Acyltransferase 3" evidence="2">
    <location>
        <begin position="10"/>
        <end position="354"/>
    </location>
</feature>
<dbReference type="InterPro" id="IPR050879">
    <property type="entry name" value="Acyltransferase_3"/>
</dbReference>
<dbReference type="RefSeq" id="WP_342827738.1">
    <property type="nucleotide sequence ID" value="NZ_JBANDC010000001.1"/>
</dbReference>
<feature type="transmembrane region" description="Helical" evidence="1">
    <location>
        <begin position="309"/>
        <end position="326"/>
    </location>
</feature>
<keyword evidence="1" id="KW-0472">Membrane</keyword>
<organism evidence="3 4">
    <name type="scientific">Collimonas rhizosphaerae</name>
    <dbReference type="NCBI Taxonomy" id="3126357"/>
    <lineage>
        <taxon>Bacteria</taxon>
        <taxon>Pseudomonadati</taxon>
        <taxon>Pseudomonadota</taxon>
        <taxon>Betaproteobacteria</taxon>
        <taxon>Burkholderiales</taxon>
        <taxon>Oxalobacteraceae</taxon>
        <taxon>Collimonas</taxon>
    </lineage>
</organism>
<comment type="caution">
    <text evidence="3">The sequence shown here is derived from an EMBL/GenBank/DDBJ whole genome shotgun (WGS) entry which is preliminary data.</text>
</comment>
<dbReference type="GO" id="GO:0016746">
    <property type="term" value="F:acyltransferase activity"/>
    <property type="evidence" value="ECO:0007669"/>
    <property type="project" value="UniProtKB-KW"/>
</dbReference>
<feature type="transmembrane region" description="Helical" evidence="1">
    <location>
        <begin position="159"/>
        <end position="177"/>
    </location>
</feature>
<feature type="transmembrane region" description="Helical" evidence="1">
    <location>
        <begin position="209"/>
        <end position="231"/>
    </location>
</feature>
<dbReference type="InterPro" id="IPR002656">
    <property type="entry name" value="Acyl_transf_3_dom"/>
</dbReference>
<feature type="transmembrane region" description="Helical" evidence="1">
    <location>
        <begin position="54"/>
        <end position="74"/>
    </location>
</feature>
<feature type="transmembrane region" description="Helical" evidence="1">
    <location>
        <begin position="12"/>
        <end position="34"/>
    </location>
</feature>
<keyword evidence="4" id="KW-1185">Reference proteome</keyword>
<feature type="transmembrane region" description="Helical" evidence="1">
    <location>
        <begin position="338"/>
        <end position="358"/>
    </location>
</feature>
<dbReference type="PANTHER" id="PTHR23028:SF53">
    <property type="entry name" value="ACYL_TRANSF_3 DOMAIN-CONTAINING PROTEIN"/>
    <property type="match status" value="1"/>
</dbReference>
<evidence type="ECO:0000256" key="1">
    <source>
        <dbReference type="SAM" id="Phobius"/>
    </source>
</evidence>
<feature type="transmembrane region" description="Helical" evidence="1">
    <location>
        <begin position="95"/>
        <end position="118"/>
    </location>
</feature>
<gene>
    <name evidence="3" type="ORF">V8G57_00430</name>
</gene>
<evidence type="ECO:0000313" key="4">
    <source>
        <dbReference type="Proteomes" id="UP001495910"/>
    </source>
</evidence>
<dbReference type="Pfam" id="PF01757">
    <property type="entry name" value="Acyl_transf_3"/>
    <property type="match status" value="1"/>
</dbReference>
<dbReference type="EMBL" id="JBANDC010000001">
    <property type="protein sequence ID" value="MEM4985842.1"/>
    <property type="molecule type" value="Genomic_DNA"/>
</dbReference>
<protein>
    <submittedName>
        <fullName evidence="3">Acyltransferase</fullName>
        <ecNumber evidence="3">2.3.-.-</ecNumber>
    </submittedName>
</protein>